<dbReference type="Ensembl" id="ENSMMST00000022642.1">
    <property type="protein sequence ID" value="ENSMMSP00000020527.1"/>
    <property type="gene ID" value="ENSMMSG00000015419.1"/>
</dbReference>
<sequence>MNGAAGPSYIDSRERVLKLGGSFEKQPRCAFHTVKWGALFNPLSYPESAREPVEAGGWKQQVWVILSEVI</sequence>
<accession>A0A8C6FPK5</accession>
<protein>
    <submittedName>
        <fullName evidence="1">Uncharacterized protein</fullName>
    </submittedName>
</protein>
<organism evidence="1 2">
    <name type="scientific">Moschus moschiferus</name>
    <name type="common">Siberian musk deer</name>
    <name type="synonym">Moschus sibiricus</name>
    <dbReference type="NCBI Taxonomy" id="68415"/>
    <lineage>
        <taxon>Eukaryota</taxon>
        <taxon>Metazoa</taxon>
        <taxon>Chordata</taxon>
        <taxon>Craniata</taxon>
        <taxon>Vertebrata</taxon>
        <taxon>Euteleostomi</taxon>
        <taxon>Mammalia</taxon>
        <taxon>Eutheria</taxon>
        <taxon>Laurasiatheria</taxon>
        <taxon>Artiodactyla</taxon>
        <taxon>Ruminantia</taxon>
        <taxon>Pecora</taxon>
        <taxon>Moschidae</taxon>
        <taxon>Moschus</taxon>
    </lineage>
</organism>
<name>A0A8C6FPK5_MOSMO</name>
<dbReference type="GeneTree" id="ENSGT01030000238370"/>
<dbReference type="Proteomes" id="UP000694544">
    <property type="component" value="Unplaced"/>
</dbReference>
<evidence type="ECO:0000313" key="2">
    <source>
        <dbReference type="Proteomes" id="UP000694544"/>
    </source>
</evidence>
<proteinExistence type="predicted"/>
<dbReference type="AlphaFoldDB" id="A0A8C6FPK5"/>
<dbReference type="Ensembl" id="ENSMMST00000022663.1">
    <property type="protein sequence ID" value="ENSMMSP00000020546.1"/>
    <property type="gene ID" value="ENSMMSG00000015437.1"/>
</dbReference>
<reference evidence="1" key="1">
    <citation type="submission" date="2025-05" db="UniProtKB">
        <authorList>
            <consortium name="Ensembl"/>
        </authorList>
    </citation>
    <scope>IDENTIFICATION</scope>
</reference>
<evidence type="ECO:0000313" key="1">
    <source>
        <dbReference type="Ensembl" id="ENSMMSP00000020546.1"/>
    </source>
</evidence>
<keyword evidence="2" id="KW-1185">Reference proteome</keyword>